<protein>
    <submittedName>
        <fullName evidence="1">Uncharacterized protein</fullName>
    </submittedName>
</protein>
<name>A0A080ZVP6_PHYNI</name>
<proteinExistence type="predicted"/>
<evidence type="ECO:0000313" key="2">
    <source>
        <dbReference type="Proteomes" id="UP000028582"/>
    </source>
</evidence>
<dbReference type="EMBL" id="ANJA01002280">
    <property type="protein sequence ID" value="ETO70707.1"/>
    <property type="molecule type" value="Genomic_DNA"/>
</dbReference>
<evidence type="ECO:0000313" key="1">
    <source>
        <dbReference type="EMBL" id="ETO70707.1"/>
    </source>
</evidence>
<gene>
    <name evidence="1" type="ORF">F444_12826</name>
</gene>
<dbReference type="AlphaFoldDB" id="A0A080ZVP6"/>
<dbReference type="Proteomes" id="UP000028582">
    <property type="component" value="Unassembled WGS sequence"/>
</dbReference>
<sequence length="57" mass="6549">MLWQCKSRRFEKTSQDFWPTTQRAANAITISTSRLSILPQTSAVREACVIVTMRKTC</sequence>
<comment type="caution">
    <text evidence="1">The sequence shown here is derived from an EMBL/GenBank/DDBJ whole genome shotgun (WGS) entry which is preliminary data.</text>
</comment>
<organism evidence="1 2">
    <name type="scientific">Phytophthora nicotianae P1976</name>
    <dbReference type="NCBI Taxonomy" id="1317066"/>
    <lineage>
        <taxon>Eukaryota</taxon>
        <taxon>Sar</taxon>
        <taxon>Stramenopiles</taxon>
        <taxon>Oomycota</taxon>
        <taxon>Peronosporomycetes</taxon>
        <taxon>Peronosporales</taxon>
        <taxon>Peronosporaceae</taxon>
        <taxon>Phytophthora</taxon>
    </lineage>
</organism>
<reference evidence="1 2" key="1">
    <citation type="submission" date="2013-11" db="EMBL/GenBank/DDBJ databases">
        <title>The Genome Sequence of Phytophthora parasitica P1976.</title>
        <authorList>
            <consortium name="The Broad Institute Genomics Platform"/>
            <person name="Russ C."/>
            <person name="Tyler B."/>
            <person name="Panabieres F."/>
            <person name="Shan W."/>
            <person name="Tripathy S."/>
            <person name="Grunwald N."/>
            <person name="Machado M."/>
            <person name="Johnson C.S."/>
            <person name="Walker B."/>
            <person name="Young S."/>
            <person name="Zeng Q."/>
            <person name="Gargeya S."/>
            <person name="Fitzgerald M."/>
            <person name="Haas B."/>
            <person name="Abouelleil A."/>
            <person name="Allen A.W."/>
            <person name="Alvarado L."/>
            <person name="Arachchi H.M."/>
            <person name="Berlin A.M."/>
            <person name="Chapman S.B."/>
            <person name="Gainer-Dewar J."/>
            <person name="Goldberg J."/>
            <person name="Griggs A."/>
            <person name="Gujja S."/>
            <person name="Hansen M."/>
            <person name="Howarth C."/>
            <person name="Imamovic A."/>
            <person name="Ireland A."/>
            <person name="Larimer J."/>
            <person name="McCowan C."/>
            <person name="Murphy C."/>
            <person name="Pearson M."/>
            <person name="Poon T.W."/>
            <person name="Priest M."/>
            <person name="Roberts A."/>
            <person name="Saif S."/>
            <person name="Shea T."/>
            <person name="Sisk P."/>
            <person name="Sykes S."/>
            <person name="Wortman J."/>
            <person name="Nusbaum C."/>
            <person name="Birren B."/>
        </authorList>
    </citation>
    <scope>NUCLEOTIDE SEQUENCE [LARGE SCALE GENOMIC DNA]</scope>
    <source>
        <strain evidence="1 2">P1976</strain>
    </source>
</reference>
<accession>A0A080ZVP6</accession>